<dbReference type="GO" id="GO:0005179">
    <property type="term" value="F:hormone activity"/>
    <property type="evidence" value="ECO:0007669"/>
    <property type="project" value="InterPro"/>
</dbReference>
<reference evidence="5" key="1">
    <citation type="journal article" date="2018" name="Biotechnol. Bioeng.">
        <title>A reference genome of the Chinese hamster based on a hybrid assembly strategy.</title>
        <authorList>
            <person name="Rupp O."/>
            <person name="MacDonald M.L."/>
            <person name="Li S."/>
            <person name="Dhiman H."/>
            <person name="Polson S."/>
            <person name="Griep S."/>
            <person name="Heffner K."/>
            <person name="Hernandez I."/>
            <person name="Brinkrolf K."/>
            <person name="Jadhav V."/>
            <person name="Samoudi M."/>
            <person name="Hao H."/>
            <person name="Kingham B."/>
            <person name="Goesmann A."/>
            <person name="Betenbaugh M.J."/>
            <person name="Lewis N.E."/>
            <person name="Borth N."/>
            <person name="Lee K.H."/>
        </authorList>
    </citation>
    <scope>NUCLEOTIDE SEQUENCE [LARGE SCALE GENOMIC DNA]</scope>
    <source>
        <strain evidence="5">17A/GY</strain>
    </source>
</reference>
<keyword evidence="5" id="KW-1185">Reference proteome</keyword>
<evidence type="ECO:0000313" key="5">
    <source>
        <dbReference type="Proteomes" id="UP001108280"/>
    </source>
</evidence>
<dbReference type="SUPFAM" id="SSF47266">
    <property type="entry name" value="4-helical cytokines"/>
    <property type="match status" value="1"/>
</dbReference>
<evidence type="ECO:0000256" key="1">
    <source>
        <dbReference type="ARBA" id="ARBA00004613"/>
    </source>
</evidence>
<dbReference type="GO" id="GO:0005615">
    <property type="term" value="C:extracellular space"/>
    <property type="evidence" value="ECO:0007669"/>
    <property type="project" value="TreeGrafter"/>
</dbReference>
<protein>
    <submittedName>
        <fullName evidence="6">Prolactin-3D1-like</fullName>
    </submittedName>
</protein>
<reference evidence="6" key="3">
    <citation type="submission" date="2025-08" db="UniProtKB">
        <authorList>
            <consortium name="RefSeq"/>
        </authorList>
    </citation>
    <scope>IDENTIFICATION</scope>
    <source>
        <strain evidence="6">17A/GY</strain>
        <tissue evidence="6">Liver</tissue>
    </source>
</reference>
<evidence type="ECO:0000256" key="3">
    <source>
        <dbReference type="ARBA" id="ARBA00022525"/>
    </source>
</evidence>
<organism evidence="5 6">
    <name type="scientific">Cricetulus griseus</name>
    <name type="common">Chinese hamster</name>
    <name type="synonym">Cricetulus barabensis griseus</name>
    <dbReference type="NCBI Taxonomy" id="10029"/>
    <lineage>
        <taxon>Eukaryota</taxon>
        <taxon>Metazoa</taxon>
        <taxon>Chordata</taxon>
        <taxon>Craniata</taxon>
        <taxon>Vertebrata</taxon>
        <taxon>Euteleostomi</taxon>
        <taxon>Mammalia</taxon>
        <taxon>Eutheria</taxon>
        <taxon>Euarchontoglires</taxon>
        <taxon>Glires</taxon>
        <taxon>Rodentia</taxon>
        <taxon>Myomorpha</taxon>
        <taxon>Muroidea</taxon>
        <taxon>Cricetidae</taxon>
        <taxon>Cricetinae</taxon>
        <taxon>Cricetulus</taxon>
    </lineage>
</organism>
<dbReference type="KEGG" id="cge:113834987"/>
<accession>A0A9J7JM36</accession>
<keyword evidence="4" id="KW-1133">Transmembrane helix</keyword>
<dbReference type="InterPro" id="IPR009079">
    <property type="entry name" value="4_helix_cytokine-like_core"/>
</dbReference>
<dbReference type="GO" id="GO:0007565">
    <property type="term" value="P:female pregnancy"/>
    <property type="evidence" value="ECO:0007669"/>
    <property type="project" value="TreeGrafter"/>
</dbReference>
<dbReference type="Gene3D" id="1.20.1250.10">
    <property type="match status" value="1"/>
</dbReference>
<feature type="transmembrane region" description="Helical" evidence="4">
    <location>
        <begin position="31"/>
        <end position="52"/>
    </location>
</feature>
<dbReference type="Pfam" id="PF00103">
    <property type="entry name" value="Hormone_1"/>
    <property type="match status" value="1"/>
</dbReference>
<dbReference type="GeneID" id="113834987"/>
<dbReference type="GO" id="GO:0046427">
    <property type="term" value="P:positive regulation of receptor signaling pathway via JAK-STAT"/>
    <property type="evidence" value="ECO:0007669"/>
    <property type="project" value="TreeGrafter"/>
</dbReference>
<keyword evidence="4" id="KW-0472">Membrane</keyword>
<evidence type="ECO:0000256" key="2">
    <source>
        <dbReference type="ARBA" id="ARBA00008474"/>
    </source>
</evidence>
<evidence type="ECO:0000256" key="4">
    <source>
        <dbReference type="SAM" id="Phobius"/>
    </source>
</evidence>
<dbReference type="GO" id="GO:0005148">
    <property type="term" value="F:prolactin receptor binding"/>
    <property type="evidence" value="ECO:0007669"/>
    <property type="project" value="TreeGrafter"/>
</dbReference>
<sequence length="264" mass="29389">MLHLGTSQYRAEKAQSFSNGMLFVLQTQAHLIAFSLTAGVSMLLLVSTLFLWEHVASNPSDALPSEALYEYVVKTASATDVLASNMHDEVNLRFLRRVAFANKPCHTDVLKSPESPQEVHNTKIPDLLKSVGIITHAWVKPLTNLVSAVPALPGASDNLLRTATGVMEGNNMLREGLKPILNRPSEWGIRLKEMCHEFQVKTHVEDDDYPEWSGQSDLQSSDEDTLRSAVHSLTTCLKGDMQKITNYLRDVWCRTSIRAECGNQ</sequence>
<dbReference type="InterPro" id="IPR001400">
    <property type="entry name" value="Somatotropin/Prolactin"/>
</dbReference>
<dbReference type="RefSeq" id="XP_027265050.1">
    <property type="nucleotide sequence ID" value="XM_027409249.1"/>
</dbReference>
<dbReference type="GO" id="GO:0008284">
    <property type="term" value="P:positive regulation of cell population proliferation"/>
    <property type="evidence" value="ECO:0007669"/>
    <property type="project" value="TreeGrafter"/>
</dbReference>
<dbReference type="PANTHER" id="PTHR11417">
    <property type="entry name" value="SOMATOTROPIN,PROLACTIN"/>
    <property type="match status" value="1"/>
</dbReference>
<gene>
    <name evidence="6" type="primary">LOC113834987</name>
</gene>
<keyword evidence="4" id="KW-0812">Transmembrane</keyword>
<keyword evidence="3" id="KW-0964">Secreted</keyword>
<dbReference type="Proteomes" id="UP001108280">
    <property type="component" value="Chromosome 3"/>
</dbReference>
<evidence type="ECO:0000313" key="6">
    <source>
        <dbReference type="RefSeq" id="XP_027265050.1"/>
    </source>
</evidence>
<comment type="subcellular location">
    <subcellularLocation>
        <location evidence="1">Secreted</location>
    </subcellularLocation>
</comment>
<name>A0A9J7JM36_CRIGR</name>
<dbReference type="InterPro" id="IPR018116">
    <property type="entry name" value="Somatotropin_CS"/>
</dbReference>
<dbReference type="AlphaFoldDB" id="A0A9J7JM36"/>
<reference evidence="5" key="2">
    <citation type="journal article" date="2020" name="Biotechnol. Bioeng.">
        <title>Chromosome-scale scaffolds for the Chinese hamster reference genome assembly to facilitate the study of the CHO epigenome.</title>
        <authorList>
            <person name="Hilliard W."/>
            <person name="MacDonald M."/>
            <person name="Lee K.H."/>
        </authorList>
    </citation>
    <scope>NUCLEOTIDE SEQUENCE [LARGE SCALE GENOMIC DNA]</scope>
    <source>
        <strain evidence="5">17A/GY</strain>
    </source>
</reference>
<proteinExistence type="inferred from homology"/>
<dbReference type="GO" id="GO:0031667">
    <property type="term" value="P:response to nutrient levels"/>
    <property type="evidence" value="ECO:0007669"/>
    <property type="project" value="TreeGrafter"/>
</dbReference>
<dbReference type="GO" id="GO:0030879">
    <property type="term" value="P:mammary gland development"/>
    <property type="evidence" value="ECO:0007669"/>
    <property type="project" value="TreeGrafter"/>
</dbReference>
<dbReference type="PROSITE" id="PS00266">
    <property type="entry name" value="SOMATOTROPIN_1"/>
    <property type="match status" value="1"/>
</dbReference>
<comment type="similarity">
    <text evidence="2">Belongs to the somatotropin/prolactin family.</text>
</comment>
<dbReference type="GO" id="GO:1903489">
    <property type="term" value="P:positive regulation of lactation"/>
    <property type="evidence" value="ECO:0007669"/>
    <property type="project" value="TreeGrafter"/>
</dbReference>
<dbReference type="PANTHER" id="PTHR11417:SF31">
    <property type="entry name" value="GROWTH HORMONE D5-RELATED"/>
    <property type="match status" value="1"/>
</dbReference>